<dbReference type="GO" id="GO:0003841">
    <property type="term" value="F:1-acylglycerol-3-phosphate O-acyltransferase activity"/>
    <property type="evidence" value="ECO:0007669"/>
    <property type="project" value="TreeGrafter"/>
</dbReference>
<evidence type="ECO:0000256" key="3">
    <source>
        <dbReference type="ARBA" id="ARBA00023315"/>
    </source>
</evidence>
<keyword evidence="3 4" id="KW-0012">Acyltransferase</keyword>
<dbReference type="RefSeq" id="WP_161677532.1">
    <property type="nucleotide sequence ID" value="NZ_JAABLP010000005.1"/>
</dbReference>
<proteinExistence type="predicted"/>
<comment type="caution">
    <text evidence="4">The sequence shown here is derived from an EMBL/GenBank/DDBJ whole genome shotgun (WGS) entry which is preliminary data.</text>
</comment>
<name>A0A7X5F5P3_9HYPH</name>
<organism evidence="4 5">
    <name type="scientific">Pannonibacter tanglangensis</name>
    <dbReference type="NCBI Taxonomy" id="2750084"/>
    <lineage>
        <taxon>Bacteria</taxon>
        <taxon>Pseudomonadati</taxon>
        <taxon>Pseudomonadota</taxon>
        <taxon>Alphaproteobacteria</taxon>
        <taxon>Hyphomicrobiales</taxon>
        <taxon>Stappiaceae</taxon>
        <taxon>Pannonibacter</taxon>
    </lineage>
</organism>
<gene>
    <name evidence="4" type="ORF">GWI72_18335</name>
</gene>
<dbReference type="Proteomes" id="UP000586722">
    <property type="component" value="Unassembled WGS sequence"/>
</dbReference>
<accession>A0A7X5F5P3</accession>
<dbReference type="SMART" id="SM00563">
    <property type="entry name" value="PlsC"/>
    <property type="match status" value="1"/>
</dbReference>
<evidence type="ECO:0000313" key="5">
    <source>
        <dbReference type="Proteomes" id="UP000586722"/>
    </source>
</evidence>
<dbReference type="SUPFAM" id="SSF69593">
    <property type="entry name" value="Glycerol-3-phosphate (1)-acyltransferase"/>
    <property type="match status" value="1"/>
</dbReference>
<dbReference type="AlphaFoldDB" id="A0A7X5F5P3"/>
<dbReference type="CDD" id="cd07989">
    <property type="entry name" value="LPLAT_AGPAT-like"/>
    <property type="match status" value="1"/>
</dbReference>
<dbReference type="PANTHER" id="PTHR10434">
    <property type="entry name" value="1-ACYL-SN-GLYCEROL-3-PHOSPHATE ACYLTRANSFERASE"/>
    <property type="match status" value="1"/>
</dbReference>
<reference evidence="5" key="1">
    <citation type="submission" date="2020-01" db="EMBL/GenBank/DDBJ databases">
        <authorList>
            <person name="Fang Y."/>
            <person name="Sun R."/>
            <person name="Nie L."/>
            <person name="He J."/>
            <person name="Hao L."/>
            <person name="Wang L."/>
            <person name="Su S."/>
            <person name="Lv E."/>
            <person name="Zhang Z."/>
            <person name="Xie R."/>
            <person name="Liu H."/>
        </authorList>
    </citation>
    <scope>NUCLEOTIDE SEQUENCE [LARGE SCALE GENOMIC DNA]</scope>
    <source>
        <strain evidence="5">XCT-53</strain>
    </source>
</reference>
<sequence length="256" mass="29128">MLFLRSLLFQTAFYLGTLIMMIVFAPFVFLTPRRVAWIVVPFWARANLLFLRWFAGVTLEVRGAQHIPQGGFIVASKHQSVWETFALIPHFRDPTYILKRELRWIPIFGWYTAKMKQIPINRGKRAAALAAMMDAAKEAIGEGRQILIFPEGTRRPAGGEPKYKFGISHLYRELECPVLPVALNAGVYWPRQSFFIYPGKVILEFLPPIAPGLDQQAFFDRLTGDIETASDRLLEEARAEARPSPVLRDIPVRAAS</sequence>
<dbReference type="PANTHER" id="PTHR10434:SF40">
    <property type="entry name" value="1-ACYL-SN-GLYCEROL-3-PHOSPHATE ACYLTRANSFERASE"/>
    <property type="match status" value="1"/>
</dbReference>
<keyword evidence="5" id="KW-1185">Reference proteome</keyword>
<evidence type="ECO:0000256" key="1">
    <source>
        <dbReference type="ARBA" id="ARBA00005189"/>
    </source>
</evidence>
<dbReference type="InterPro" id="IPR002123">
    <property type="entry name" value="Plipid/glycerol_acylTrfase"/>
</dbReference>
<keyword evidence="2" id="KW-0808">Transferase</keyword>
<dbReference type="Pfam" id="PF01553">
    <property type="entry name" value="Acyltransferase"/>
    <property type="match status" value="1"/>
</dbReference>
<dbReference type="GO" id="GO:0006654">
    <property type="term" value="P:phosphatidic acid biosynthetic process"/>
    <property type="evidence" value="ECO:0007669"/>
    <property type="project" value="TreeGrafter"/>
</dbReference>
<evidence type="ECO:0000256" key="2">
    <source>
        <dbReference type="ARBA" id="ARBA00022679"/>
    </source>
</evidence>
<comment type="pathway">
    <text evidence="1">Lipid metabolism.</text>
</comment>
<protein>
    <submittedName>
        <fullName evidence="4">1-acyl-sn-glycerol-3-phosphate acyltransferase</fullName>
    </submittedName>
</protein>
<dbReference type="EMBL" id="JAABLQ010000003">
    <property type="protein sequence ID" value="NBN80242.1"/>
    <property type="molecule type" value="Genomic_DNA"/>
</dbReference>
<evidence type="ECO:0000313" key="4">
    <source>
        <dbReference type="EMBL" id="NBN80242.1"/>
    </source>
</evidence>